<dbReference type="RefSeq" id="XP_028887843.1">
    <property type="nucleotide sequence ID" value="XM_029021335.1"/>
</dbReference>
<protein>
    <recommendedName>
        <fullName evidence="7">Transmembrane 9 superfamily member</fullName>
    </recommendedName>
</protein>
<keyword evidence="5 7" id="KW-1133">Transmembrane helix</keyword>
<dbReference type="GO" id="GO:0005737">
    <property type="term" value="C:cytoplasm"/>
    <property type="evidence" value="ECO:0007669"/>
    <property type="project" value="UniProtKB-ARBA"/>
</dbReference>
<dbReference type="Proteomes" id="UP000192257">
    <property type="component" value="Unassembled WGS sequence"/>
</dbReference>
<keyword evidence="9" id="KW-1185">Reference proteome</keyword>
<evidence type="ECO:0000256" key="5">
    <source>
        <dbReference type="ARBA" id="ARBA00022989"/>
    </source>
</evidence>
<sequence length="635" mass="70354">MGMRKKIPNFLAYSCFFTVLLLLVSARGGSCALFGNLPSVVAYQPGTEIPITVNSLTSQRGLLPFDFYSVKTCQPDKQRMHDERVKENLGEIILGNRILPSEYSVTVGRNVSCQFVCTVKYEKSDMKHLSKLIDQYYRAHMFLAGLPLLEKSRLNSLSRRPRLGYRLGVSKKASVLSKVLINNHLHFTVTYVPLEMGGYSITGFYVTPSSVKSESGCPSHDSISAETPPPVTSDDKEITYSYSVSWEMDNDESFLTTRWDLYARAGRSATKRGHWMAILNSLALLSFLGILVMIVLARTVRKDLLIYGDADLTEDAQEESGWKLVRGDVFRTPPYSLLLTAFISTGSQMLLMALVTVLSAFLGVLHPSQRGNLLTSLIIFFCFASCISGYVAGRMLKFFRKQSWKNGFAAVTLVPGCMLLGYLLGNFISWTKHASTALPFGTLVGVLLLWVAVPIPLAFLGLSAGFHAEVLSVPTKVGSIPRMVTERSLNKRILYVLGGGLVPFTAAFVEVVYILGSFWKGEPFHYFGFLAGIGVVIAFICAEVAVVVTYTMLSEEDYQWWWGSFLSSGSCGLYFFGYSLVYLFSVLEIRQILSMILFCLYTTGVSLLIGMVMGTMGFFASAFFVRTIYGAIKAD</sequence>
<evidence type="ECO:0000256" key="4">
    <source>
        <dbReference type="ARBA" id="ARBA00022729"/>
    </source>
</evidence>
<proteinExistence type="inferred from homology"/>
<keyword evidence="4 7" id="KW-0732">Signal</keyword>
<comment type="subcellular location">
    <subcellularLocation>
        <location evidence="1">Membrane</location>
        <topology evidence="1">Multi-pass membrane protein</topology>
    </subcellularLocation>
</comment>
<dbReference type="Pfam" id="PF02990">
    <property type="entry name" value="EMP70"/>
    <property type="match status" value="1"/>
</dbReference>
<feature type="transmembrane region" description="Helical" evidence="7">
    <location>
        <begin position="373"/>
        <end position="396"/>
    </location>
</feature>
<reference evidence="8 9" key="1">
    <citation type="submission" date="2017-03" db="EMBL/GenBank/DDBJ databases">
        <title>An alternative strategy for trypanosome survival in the mammalian bloodstream revealed through genome and transcriptome analysis of the ubiquitous bovine parasite Trypanosoma (Megatrypanum) theileri.</title>
        <authorList>
            <person name="Kelly S."/>
            <person name="Ivens A."/>
            <person name="Mott A."/>
            <person name="O'Neill E."/>
            <person name="Emms D."/>
            <person name="Macleod O."/>
            <person name="Voorheis P."/>
            <person name="Matthews J."/>
            <person name="Matthews K."/>
            <person name="Carrington M."/>
        </authorList>
    </citation>
    <scope>NUCLEOTIDE SEQUENCE [LARGE SCALE GENOMIC DNA]</scope>
    <source>
        <strain evidence="8">Edinburgh</strain>
    </source>
</reference>
<dbReference type="InterPro" id="IPR004240">
    <property type="entry name" value="EMP70"/>
</dbReference>
<keyword evidence="3 7" id="KW-0812">Transmembrane</keyword>
<feature type="chain" id="PRO_5011822723" description="Transmembrane 9 superfamily member" evidence="7">
    <location>
        <begin position="32"/>
        <end position="635"/>
    </location>
</feature>
<feature type="transmembrane region" description="Helical" evidence="7">
    <location>
        <begin position="275"/>
        <end position="297"/>
    </location>
</feature>
<feature type="signal peptide" evidence="7">
    <location>
        <begin position="1"/>
        <end position="31"/>
    </location>
</feature>
<feature type="transmembrane region" description="Helical" evidence="7">
    <location>
        <begin position="408"/>
        <end position="428"/>
    </location>
</feature>
<accession>A0A1X0PA12</accession>
<dbReference type="OrthoDB" id="1666796at2759"/>
<evidence type="ECO:0000256" key="6">
    <source>
        <dbReference type="ARBA" id="ARBA00023136"/>
    </source>
</evidence>
<dbReference type="GO" id="GO:0072657">
    <property type="term" value="P:protein localization to membrane"/>
    <property type="evidence" value="ECO:0007669"/>
    <property type="project" value="TreeGrafter"/>
</dbReference>
<dbReference type="PANTHER" id="PTHR10766:SF111">
    <property type="entry name" value="TRANSMEMBRANE 9 SUPERFAMILY MEMBER 2"/>
    <property type="match status" value="1"/>
</dbReference>
<name>A0A1X0PA12_9TRYP</name>
<comment type="caution">
    <text evidence="8">The sequence shown here is derived from an EMBL/GenBank/DDBJ whole genome shotgun (WGS) entry which is preliminary data.</text>
</comment>
<feature type="transmembrane region" description="Helical" evidence="7">
    <location>
        <begin position="565"/>
        <end position="586"/>
    </location>
</feature>
<gene>
    <name evidence="8" type="ORF">TM35_000016540</name>
</gene>
<dbReference type="PANTHER" id="PTHR10766">
    <property type="entry name" value="TRANSMEMBRANE 9 SUPERFAMILY PROTEIN"/>
    <property type="match status" value="1"/>
</dbReference>
<dbReference type="VEuPathDB" id="TriTrypDB:TM35_000016540"/>
<evidence type="ECO:0000256" key="1">
    <source>
        <dbReference type="ARBA" id="ARBA00004141"/>
    </source>
</evidence>
<feature type="transmembrane region" description="Helical" evidence="7">
    <location>
        <begin position="335"/>
        <end position="361"/>
    </location>
</feature>
<dbReference type="AlphaFoldDB" id="A0A1X0PA12"/>
<evidence type="ECO:0000256" key="3">
    <source>
        <dbReference type="ARBA" id="ARBA00022692"/>
    </source>
</evidence>
<comment type="similarity">
    <text evidence="2 7">Belongs to the nonaspanin (TM9SF) (TC 9.A.2) family.</text>
</comment>
<feature type="transmembrane region" description="Helical" evidence="7">
    <location>
        <begin position="440"/>
        <end position="462"/>
    </location>
</feature>
<evidence type="ECO:0000256" key="2">
    <source>
        <dbReference type="ARBA" id="ARBA00005227"/>
    </source>
</evidence>
<dbReference type="GeneID" id="39981115"/>
<dbReference type="GO" id="GO:0016020">
    <property type="term" value="C:membrane"/>
    <property type="evidence" value="ECO:0007669"/>
    <property type="project" value="UniProtKB-SubCell"/>
</dbReference>
<feature type="transmembrane region" description="Helical" evidence="7">
    <location>
        <begin position="493"/>
        <end position="515"/>
    </location>
</feature>
<dbReference type="EMBL" id="NBCO01000001">
    <property type="protein sequence ID" value="ORC93777.1"/>
    <property type="molecule type" value="Genomic_DNA"/>
</dbReference>
<evidence type="ECO:0000313" key="8">
    <source>
        <dbReference type="EMBL" id="ORC93777.1"/>
    </source>
</evidence>
<feature type="transmembrane region" description="Helical" evidence="7">
    <location>
        <begin position="592"/>
        <end position="625"/>
    </location>
</feature>
<keyword evidence="6 7" id="KW-0472">Membrane</keyword>
<evidence type="ECO:0000313" key="9">
    <source>
        <dbReference type="Proteomes" id="UP000192257"/>
    </source>
</evidence>
<evidence type="ECO:0000256" key="7">
    <source>
        <dbReference type="RuleBase" id="RU363079"/>
    </source>
</evidence>
<organism evidence="8 9">
    <name type="scientific">Trypanosoma theileri</name>
    <dbReference type="NCBI Taxonomy" id="67003"/>
    <lineage>
        <taxon>Eukaryota</taxon>
        <taxon>Discoba</taxon>
        <taxon>Euglenozoa</taxon>
        <taxon>Kinetoplastea</taxon>
        <taxon>Metakinetoplastina</taxon>
        <taxon>Trypanosomatida</taxon>
        <taxon>Trypanosomatidae</taxon>
        <taxon>Trypanosoma</taxon>
    </lineage>
</organism>
<feature type="transmembrane region" description="Helical" evidence="7">
    <location>
        <begin position="527"/>
        <end position="553"/>
    </location>
</feature>